<feature type="transmembrane region" description="Helical" evidence="1">
    <location>
        <begin position="199"/>
        <end position="224"/>
    </location>
</feature>
<keyword evidence="1" id="KW-1133">Transmembrane helix</keyword>
<feature type="transmembrane region" description="Helical" evidence="1">
    <location>
        <begin position="230"/>
        <end position="251"/>
    </location>
</feature>
<feature type="transmembrane region" description="Helical" evidence="1">
    <location>
        <begin position="308"/>
        <end position="334"/>
    </location>
</feature>
<dbReference type="EMBL" id="HBGW01025324">
    <property type="protein sequence ID" value="CAD9541848.1"/>
    <property type="molecule type" value="Transcribed_RNA"/>
</dbReference>
<accession>A0A6U6KNE9</accession>
<proteinExistence type="predicted"/>
<feature type="transmembrane region" description="Helical" evidence="1">
    <location>
        <begin position="74"/>
        <end position="95"/>
    </location>
</feature>
<feature type="transmembrane region" description="Helical" evidence="1">
    <location>
        <begin position="115"/>
        <end position="133"/>
    </location>
</feature>
<reference evidence="2" key="1">
    <citation type="submission" date="2021-01" db="EMBL/GenBank/DDBJ databases">
        <authorList>
            <person name="Corre E."/>
            <person name="Pelletier E."/>
            <person name="Niang G."/>
            <person name="Scheremetjew M."/>
            <person name="Finn R."/>
            <person name="Kale V."/>
            <person name="Holt S."/>
            <person name="Cochrane G."/>
            <person name="Meng A."/>
            <person name="Brown T."/>
            <person name="Cohen L."/>
        </authorList>
    </citation>
    <scope>NUCLEOTIDE SEQUENCE</scope>
    <source>
        <strain evidence="2">RCC3387</strain>
    </source>
</reference>
<feature type="transmembrane region" description="Helical" evidence="1">
    <location>
        <begin position="140"/>
        <end position="158"/>
    </location>
</feature>
<sequence>MPCVPAWIHGQPLGGIQALGTLKILTHDQDMSFEYLLALSFRTCSILFCAAWAKWPAAVSCVLGGSVPKRRSTITPGIIMNAIVVACFNLTLLLTQVNKVLLFWGALHNWAEWNLLGNVYIGFFGAFGGLGVGLEGIARFNKLITLGISAQILGIMLIDDVGCSFIWEEFWGMWADLQLVLVSLYCWRAARGDSVAGSIMAKFALAAMCHTVTVISLKLMAYLVILDWPIGMPLCIASVMSSLALYTMFALSLDAWLSDQAVSNDSVAWAPLNLGNDPPKDAMRTGATNRIDALVPAGVPGLPELSSLAVVTFMLGVLILCVCFVFFPILLGVYCAPASV</sequence>
<gene>
    <name evidence="2" type="ORF">BRAN1462_LOCUS16055</name>
</gene>
<dbReference type="AlphaFoldDB" id="A0A6U6KNE9"/>
<name>A0A6U6KNE9_9DINO</name>
<protein>
    <submittedName>
        <fullName evidence="2">Uncharacterized protein</fullName>
    </submittedName>
</protein>
<evidence type="ECO:0000313" key="2">
    <source>
        <dbReference type="EMBL" id="CAD9541848.1"/>
    </source>
</evidence>
<feature type="transmembrane region" description="Helical" evidence="1">
    <location>
        <begin position="35"/>
        <end position="53"/>
    </location>
</feature>
<evidence type="ECO:0000256" key="1">
    <source>
        <dbReference type="SAM" id="Phobius"/>
    </source>
</evidence>
<keyword evidence="1" id="KW-0812">Transmembrane</keyword>
<organism evidence="2">
    <name type="scientific">Zooxanthella nutricula</name>
    <dbReference type="NCBI Taxonomy" id="1333877"/>
    <lineage>
        <taxon>Eukaryota</taxon>
        <taxon>Sar</taxon>
        <taxon>Alveolata</taxon>
        <taxon>Dinophyceae</taxon>
        <taxon>Peridiniales</taxon>
        <taxon>Peridiniales incertae sedis</taxon>
        <taxon>Zooxanthella</taxon>
    </lineage>
</organism>
<keyword evidence="1" id="KW-0472">Membrane</keyword>